<feature type="domain" description="UDENN FLCN/SMCR8-type" evidence="6">
    <location>
        <begin position="1"/>
        <end position="406"/>
    </location>
</feature>
<dbReference type="PANTHER" id="PTHR31334:SF1">
    <property type="entry name" value="GUANINE NUCLEOTIDE EXCHANGE PROTEIN SMCR8"/>
    <property type="match status" value="1"/>
</dbReference>
<dbReference type="InterPro" id="IPR037521">
    <property type="entry name" value="FLCN/SMCR8_DENN"/>
</dbReference>
<sequence>MSHSSVKAEDLLLRSRRIIDPFNRMGCNIDPTLTVIEFCQFQGPRPLANVSLKPNNTFSSLDFDSLSLWLMSSEITCGTVLNLYNQQMGIYALSYYTIMYDISARAFQARKIRSKTQAISDKLSDSRSYMECNGHKREDRIVAEESFTHVTQTSVLSPISKLAPCAYNTFITGLNHFLAECTTENEVCEGVLYSVNTPILRFPKRSCPMQITTFNSGENGSVSKEETLRMVSQHLDNLLLPVLTGEDMIVCGSEQRKGTVIDFVEKINLLKPKSHPNHNVVTWAKNESRPKGVIGICRNRSETAALNLPGIAILDTNTSVLHTVPYRGVLLTNLRRKRRFPSDAALLAFVVAALTNISSLVYISRFLSPLHLESEKISLDDQRILLNLLTELDFIKYQEQKSALEKARSKSILLKAIKL</sequence>
<dbReference type="EMBL" id="KN716198">
    <property type="protein sequence ID" value="KJH50725.1"/>
    <property type="molecule type" value="Genomic_DNA"/>
</dbReference>
<evidence type="ECO:0000256" key="2">
    <source>
        <dbReference type="ARBA" id="ARBA00022490"/>
    </source>
</evidence>
<name>A0A0D8Y219_DICVI</name>
<dbReference type="PANTHER" id="PTHR31334">
    <property type="entry name" value="SMITH-MAGENIS SYNDROME REGION GENE 8 PROTEIN"/>
    <property type="match status" value="1"/>
</dbReference>
<dbReference type="GO" id="GO:0032045">
    <property type="term" value="C:guanyl-nucleotide exchange factor complex"/>
    <property type="evidence" value="ECO:0007669"/>
    <property type="project" value="TreeGrafter"/>
</dbReference>
<comment type="similarity">
    <text evidence="5">Belongs to the SMCR8 family.</text>
</comment>
<dbReference type="GO" id="GO:0005737">
    <property type="term" value="C:cytoplasm"/>
    <property type="evidence" value="ECO:0007669"/>
    <property type="project" value="UniProtKB-SubCell"/>
</dbReference>
<organism evidence="7 8">
    <name type="scientific">Dictyocaulus viviparus</name>
    <name type="common">Bovine lungworm</name>
    <dbReference type="NCBI Taxonomy" id="29172"/>
    <lineage>
        <taxon>Eukaryota</taxon>
        <taxon>Metazoa</taxon>
        <taxon>Ecdysozoa</taxon>
        <taxon>Nematoda</taxon>
        <taxon>Chromadorea</taxon>
        <taxon>Rhabditida</taxon>
        <taxon>Rhabditina</taxon>
        <taxon>Rhabditomorpha</taxon>
        <taxon>Strongyloidea</taxon>
        <taxon>Metastrongylidae</taxon>
        <taxon>Dictyocaulus</taxon>
    </lineage>
</organism>
<evidence type="ECO:0000313" key="8">
    <source>
        <dbReference type="Proteomes" id="UP000053766"/>
    </source>
</evidence>
<dbReference type="PROSITE" id="PS51834">
    <property type="entry name" value="DENN_FLCN_SMCR8"/>
    <property type="match status" value="1"/>
</dbReference>
<accession>A0A0D8Y219</accession>
<evidence type="ECO:0000256" key="5">
    <source>
        <dbReference type="ARBA" id="ARBA00038137"/>
    </source>
</evidence>
<evidence type="ECO:0000256" key="3">
    <source>
        <dbReference type="ARBA" id="ARBA00022658"/>
    </source>
</evidence>
<dbReference type="GO" id="GO:0005085">
    <property type="term" value="F:guanyl-nucleotide exchange factor activity"/>
    <property type="evidence" value="ECO:0007669"/>
    <property type="project" value="UniProtKB-KW"/>
</dbReference>
<dbReference type="STRING" id="29172.A0A0D8Y219"/>
<keyword evidence="3" id="KW-0344">Guanine-nucleotide releasing factor</keyword>
<dbReference type="AlphaFoldDB" id="A0A0D8Y219"/>
<keyword evidence="4" id="KW-0072">Autophagy</keyword>
<reference evidence="8" key="2">
    <citation type="journal article" date="2016" name="Sci. Rep.">
        <title>Dictyocaulus viviparus genome, variome and transcriptome elucidate lungworm biology and support future intervention.</title>
        <authorList>
            <person name="McNulty S.N."/>
            <person name="Strube C."/>
            <person name="Rosa B.A."/>
            <person name="Martin J.C."/>
            <person name="Tyagi R."/>
            <person name="Choi Y.J."/>
            <person name="Wang Q."/>
            <person name="Hallsworth Pepin K."/>
            <person name="Zhang X."/>
            <person name="Ozersky P."/>
            <person name="Wilson R.K."/>
            <person name="Sternberg P.W."/>
            <person name="Gasser R.B."/>
            <person name="Mitreva M."/>
        </authorList>
    </citation>
    <scope>NUCLEOTIDE SEQUENCE [LARGE SCALE GENOMIC DNA]</scope>
    <source>
        <strain evidence="8">HannoverDv2000</strain>
    </source>
</reference>
<evidence type="ECO:0000313" key="7">
    <source>
        <dbReference type="EMBL" id="KJH50725.1"/>
    </source>
</evidence>
<dbReference type="Proteomes" id="UP000053766">
    <property type="component" value="Unassembled WGS sequence"/>
</dbReference>
<proteinExistence type="inferred from homology"/>
<dbReference type="GO" id="GO:0006914">
    <property type="term" value="P:autophagy"/>
    <property type="evidence" value="ECO:0007669"/>
    <property type="project" value="UniProtKB-KW"/>
</dbReference>
<evidence type="ECO:0000256" key="4">
    <source>
        <dbReference type="ARBA" id="ARBA00023006"/>
    </source>
</evidence>
<keyword evidence="8" id="KW-1185">Reference proteome</keyword>
<reference evidence="7 8" key="1">
    <citation type="submission" date="2013-11" db="EMBL/GenBank/DDBJ databases">
        <title>Draft genome of the bovine lungworm Dictyocaulus viviparus.</title>
        <authorList>
            <person name="Mitreva M."/>
        </authorList>
    </citation>
    <scope>NUCLEOTIDE SEQUENCE [LARGE SCALE GENOMIC DNA]</scope>
    <source>
        <strain evidence="7 8">HannoverDv2000</strain>
    </source>
</reference>
<protein>
    <recommendedName>
        <fullName evidence="6">UDENN FLCN/SMCR8-type domain-containing protein</fullName>
    </recommendedName>
</protein>
<comment type="subcellular location">
    <subcellularLocation>
        <location evidence="1">Cytoplasm</location>
    </subcellularLocation>
</comment>
<dbReference type="OrthoDB" id="2289278at2759"/>
<evidence type="ECO:0000259" key="6">
    <source>
        <dbReference type="PROSITE" id="PS51834"/>
    </source>
</evidence>
<keyword evidence="2" id="KW-0963">Cytoplasm</keyword>
<evidence type="ECO:0000256" key="1">
    <source>
        <dbReference type="ARBA" id="ARBA00004496"/>
    </source>
</evidence>
<gene>
    <name evidence="7" type="ORF">DICVIV_03071</name>
</gene>